<dbReference type="InterPro" id="IPR018060">
    <property type="entry name" value="HTH_AraC"/>
</dbReference>
<keyword evidence="7" id="KW-0472">Membrane</keyword>
<evidence type="ECO:0000259" key="9">
    <source>
        <dbReference type="PROSITE" id="PS50109"/>
    </source>
</evidence>
<dbReference type="PROSITE" id="PS50109">
    <property type="entry name" value="HIS_KIN"/>
    <property type="match status" value="1"/>
</dbReference>
<dbReference type="CDD" id="cd00082">
    <property type="entry name" value="HisKA"/>
    <property type="match status" value="1"/>
</dbReference>
<feature type="domain" description="HTH araC/xylS-type" evidence="8">
    <location>
        <begin position="856"/>
        <end position="955"/>
    </location>
</feature>
<keyword evidence="7" id="KW-1133">Transmembrane helix</keyword>
<evidence type="ECO:0000259" key="10">
    <source>
        <dbReference type="PROSITE" id="PS50110"/>
    </source>
</evidence>
<name>A0ABP8FX66_9SPHI</name>
<dbReference type="Pfam" id="PF02518">
    <property type="entry name" value="HATPase_c"/>
    <property type="match status" value="1"/>
</dbReference>
<dbReference type="InterPro" id="IPR011623">
    <property type="entry name" value="7TMR_DISM_rcpt_extracell_dom1"/>
</dbReference>
<sequence length="955" mass="107384">MRPASAQEIVTIGEKSLVQLNEISLRDSTWYFLPQSKALNQPYLGNTEGWTTFNYTTFGNVNAPKNWRGEGWFSVWLQTDKTLAGKKLSLRINHDGASEIFIDGHAVGGYGQVGHTAISTENARAPRQIIPVWFNDTKPHLLTIHYANHKVYYADFAGFEIWIGDYKKVSARINRNILLYNTIPLCAAAQIILALLHFLLYLFYRKRTIYLYYAAFVMFVGISALSAYFFYQAATPQLQWAAQVTGNLCTVMQLWTSVTLLYALGLVKLPKRRFIALSVICTGYLAAYVIKALYYPEAMWNDYFYLIYLFWMVDAFRSVIPIIRRRDKGAWLIVTGVIVVVLTYFFAWADVFGLWPYYSSAMRLFMMNIGELVLPVCLSLYLALDFTRTNQVLSEKLSEVEMLSTMALTQEAEKNALIAGEARRLEILVADRTAELELQAEKLKEADLIKSRFFTNITHELKTPLTLILNPAEELMASPALQTQAHAHLIYNNATRLLELLNQLLDLSKIENGAMKVTYAPLDLVAVINTHLSAYEITAAKKNISLSFTSLFDKLWIMGDNDKVGKVVANLLSNAVKFTDNGGVDIALQKFIDNDAGNILIKVSDTGKGIPKEKLAHIFTRFYQADLSDTRSAEGSGIGLALTKELTELMGGRINVVSTVDEGTEMIVVLQYFPAPPIQNIIEAGKTEIRNSYNIRANATQSANPDKPLVLLVEDHEELRNYLYSLLSVYYQVITAEDGEQGIAIGMEQIPTAIITDIMLPKVNGYELAARFKADIKTSHIPIIMLTAKADTDSKVQGIETGADAYLAKPFNNRELLATVENLIDTRNRLREYYTKEQSWLSDQTAMPNPERDFISLIRQTVLKHLDDETYTVERLANDIGMSIIQLHRKLKAVAGQGPGELIRLIRLETAYQLLEKQNLTVAEVAYKVGFSNPTSFSVSFSRHFGFPPKSVGVV</sequence>
<dbReference type="Gene3D" id="1.10.287.130">
    <property type="match status" value="1"/>
</dbReference>
<dbReference type="Pfam" id="PF07695">
    <property type="entry name" value="7TMR-DISM_7TM"/>
    <property type="match status" value="1"/>
</dbReference>
<feature type="transmembrane region" description="Helical" evidence="7">
    <location>
        <begin position="274"/>
        <end position="291"/>
    </location>
</feature>
<feature type="transmembrane region" description="Helical" evidence="7">
    <location>
        <begin position="177"/>
        <end position="203"/>
    </location>
</feature>
<dbReference type="SMART" id="SM00448">
    <property type="entry name" value="REC"/>
    <property type="match status" value="1"/>
</dbReference>
<evidence type="ECO:0000256" key="5">
    <source>
        <dbReference type="ARBA" id="ARBA00023163"/>
    </source>
</evidence>
<comment type="catalytic activity">
    <reaction evidence="1">
        <text>ATP + protein L-histidine = ADP + protein N-phospho-L-histidine.</text>
        <dbReference type="EC" id="2.7.13.3"/>
    </reaction>
</comment>
<dbReference type="CDD" id="cd17574">
    <property type="entry name" value="REC_OmpR"/>
    <property type="match status" value="1"/>
</dbReference>
<evidence type="ECO:0000313" key="11">
    <source>
        <dbReference type="EMBL" id="GAA4312805.1"/>
    </source>
</evidence>
<organism evidence="11 12">
    <name type="scientific">Mucilaginibacter gynuensis</name>
    <dbReference type="NCBI Taxonomy" id="1302236"/>
    <lineage>
        <taxon>Bacteria</taxon>
        <taxon>Pseudomonadati</taxon>
        <taxon>Bacteroidota</taxon>
        <taxon>Sphingobacteriia</taxon>
        <taxon>Sphingobacteriales</taxon>
        <taxon>Sphingobacteriaceae</taxon>
        <taxon>Mucilaginibacter</taxon>
    </lineage>
</organism>
<dbReference type="SUPFAM" id="SSF52172">
    <property type="entry name" value="CheY-like"/>
    <property type="match status" value="1"/>
</dbReference>
<evidence type="ECO:0000256" key="2">
    <source>
        <dbReference type="ARBA" id="ARBA00012438"/>
    </source>
</evidence>
<protein>
    <recommendedName>
        <fullName evidence="2">histidine kinase</fullName>
        <ecNumber evidence="2">2.7.13.3</ecNumber>
    </recommendedName>
</protein>
<dbReference type="EMBL" id="BAABFT010000002">
    <property type="protein sequence ID" value="GAA4312805.1"/>
    <property type="molecule type" value="Genomic_DNA"/>
</dbReference>
<keyword evidence="12" id="KW-1185">Reference proteome</keyword>
<accession>A0ABP8FX66</accession>
<feature type="transmembrane region" description="Helical" evidence="7">
    <location>
        <begin position="303"/>
        <end position="323"/>
    </location>
</feature>
<dbReference type="InterPro" id="IPR004358">
    <property type="entry name" value="Sig_transdc_His_kin-like_C"/>
</dbReference>
<feature type="domain" description="Response regulatory" evidence="10">
    <location>
        <begin position="709"/>
        <end position="824"/>
    </location>
</feature>
<keyword evidence="7" id="KW-0812">Transmembrane</keyword>
<dbReference type="InterPro" id="IPR003661">
    <property type="entry name" value="HisK_dim/P_dom"/>
</dbReference>
<dbReference type="Proteomes" id="UP001500582">
    <property type="component" value="Unassembled WGS sequence"/>
</dbReference>
<dbReference type="PRINTS" id="PR00344">
    <property type="entry name" value="BCTRLSENSOR"/>
</dbReference>
<dbReference type="InterPro" id="IPR036097">
    <property type="entry name" value="HisK_dim/P_sf"/>
</dbReference>
<dbReference type="SMART" id="SM00388">
    <property type="entry name" value="HisKA"/>
    <property type="match status" value="1"/>
</dbReference>
<dbReference type="SUPFAM" id="SSF55874">
    <property type="entry name" value="ATPase domain of HSP90 chaperone/DNA topoisomerase II/histidine kinase"/>
    <property type="match status" value="1"/>
</dbReference>
<dbReference type="Gene3D" id="1.10.10.60">
    <property type="entry name" value="Homeodomain-like"/>
    <property type="match status" value="1"/>
</dbReference>
<dbReference type="EC" id="2.7.13.3" evidence="2"/>
<feature type="modified residue" description="4-aspartylphosphate" evidence="6">
    <location>
        <position position="757"/>
    </location>
</feature>
<dbReference type="InterPro" id="IPR003594">
    <property type="entry name" value="HATPase_dom"/>
</dbReference>
<evidence type="ECO:0000259" key="8">
    <source>
        <dbReference type="PROSITE" id="PS01124"/>
    </source>
</evidence>
<dbReference type="Gene3D" id="3.30.565.10">
    <property type="entry name" value="Histidine kinase-like ATPase, C-terminal domain"/>
    <property type="match status" value="1"/>
</dbReference>
<feature type="transmembrane region" description="Helical" evidence="7">
    <location>
        <begin position="330"/>
        <end position="349"/>
    </location>
</feature>
<dbReference type="InterPro" id="IPR036890">
    <property type="entry name" value="HATPase_C_sf"/>
</dbReference>
<dbReference type="InterPro" id="IPR011006">
    <property type="entry name" value="CheY-like_superfamily"/>
</dbReference>
<evidence type="ECO:0000256" key="6">
    <source>
        <dbReference type="PROSITE-ProRule" id="PRU00169"/>
    </source>
</evidence>
<dbReference type="SUPFAM" id="SSF46689">
    <property type="entry name" value="Homeodomain-like"/>
    <property type="match status" value="1"/>
</dbReference>
<dbReference type="SUPFAM" id="SSF47384">
    <property type="entry name" value="Homodimeric domain of signal transducing histidine kinase"/>
    <property type="match status" value="1"/>
</dbReference>
<dbReference type="Pfam" id="PF00512">
    <property type="entry name" value="HisKA"/>
    <property type="match status" value="1"/>
</dbReference>
<comment type="caution">
    <text evidence="11">The sequence shown here is derived from an EMBL/GenBank/DDBJ whole genome shotgun (WGS) entry which is preliminary data.</text>
</comment>
<dbReference type="InterPro" id="IPR001789">
    <property type="entry name" value="Sig_transdc_resp-reg_receiver"/>
</dbReference>
<feature type="domain" description="Histidine kinase" evidence="9">
    <location>
        <begin position="456"/>
        <end position="674"/>
    </location>
</feature>
<dbReference type="SMART" id="SM00387">
    <property type="entry name" value="HATPase_c"/>
    <property type="match status" value="1"/>
</dbReference>
<dbReference type="PANTHER" id="PTHR43547:SF2">
    <property type="entry name" value="HYBRID SIGNAL TRANSDUCTION HISTIDINE KINASE C"/>
    <property type="match status" value="1"/>
</dbReference>
<keyword evidence="5" id="KW-0804">Transcription</keyword>
<proteinExistence type="predicted"/>
<evidence type="ECO:0000256" key="4">
    <source>
        <dbReference type="ARBA" id="ARBA00023015"/>
    </source>
</evidence>
<evidence type="ECO:0000256" key="1">
    <source>
        <dbReference type="ARBA" id="ARBA00000085"/>
    </source>
</evidence>
<dbReference type="InterPro" id="IPR009057">
    <property type="entry name" value="Homeodomain-like_sf"/>
</dbReference>
<evidence type="ECO:0000313" key="12">
    <source>
        <dbReference type="Proteomes" id="UP001500582"/>
    </source>
</evidence>
<dbReference type="PROSITE" id="PS50110">
    <property type="entry name" value="RESPONSE_REGULATORY"/>
    <property type="match status" value="1"/>
</dbReference>
<reference evidence="12" key="1">
    <citation type="journal article" date="2019" name="Int. J. Syst. Evol. Microbiol.">
        <title>The Global Catalogue of Microorganisms (GCM) 10K type strain sequencing project: providing services to taxonomists for standard genome sequencing and annotation.</title>
        <authorList>
            <consortium name="The Broad Institute Genomics Platform"/>
            <consortium name="The Broad Institute Genome Sequencing Center for Infectious Disease"/>
            <person name="Wu L."/>
            <person name="Ma J."/>
        </authorList>
    </citation>
    <scope>NUCLEOTIDE SEQUENCE [LARGE SCALE GENOMIC DNA]</scope>
    <source>
        <strain evidence="12">JCM 17705</strain>
    </source>
</reference>
<evidence type="ECO:0000256" key="3">
    <source>
        <dbReference type="ARBA" id="ARBA00022553"/>
    </source>
</evidence>
<feature type="transmembrane region" description="Helical" evidence="7">
    <location>
        <begin position="210"/>
        <end position="231"/>
    </location>
</feature>
<keyword evidence="3 6" id="KW-0597">Phosphoprotein</keyword>
<dbReference type="CDD" id="cd16922">
    <property type="entry name" value="HATPase_EvgS-ArcB-TorS-like"/>
    <property type="match status" value="1"/>
</dbReference>
<dbReference type="SMART" id="SM00342">
    <property type="entry name" value="HTH_ARAC"/>
    <property type="match status" value="1"/>
</dbReference>
<dbReference type="PROSITE" id="PS01124">
    <property type="entry name" value="HTH_ARAC_FAMILY_2"/>
    <property type="match status" value="1"/>
</dbReference>
<keyword evidence="4" id="KW-0805">Transcription regulation</keyword>
<gene>
    <name evidence="11" type="ORF">GCM10023149_08310</name>
</gene>
<dbReference type="Pfam" id="PF00072">
    <property type="entry name" value="Response_reg"/>
    <property type="match status" value="1"/>
</dbReference>
<dbReference type="PANTHER" id="PTHR43547">
    <property type="entry name" value="TWO-COMPONENT HISTIDINE KINASE"/>
    <property type="match status" value="1"/>
</dbReference>
<dbReference type="Pfam" id="PF12833">
    <property type="entry name" value="HTH_18"/>
    <property type="match status" value="1"/>
</dbReference>
<dbReference type="Gene3D" id="3.40.50.2300">
    <property type="match status" value="1"/>
</dbReference>
<evidence type="ECO:0000256" key="7">
    <source>
        <dbReference type="SAM" id="Phobius"/>
    </source>
</evidence>
<feature type="transmembrane region" description="Helical" evidence="7">
    <location>
        <begin position="251"/>
        <end position="267"/>
    </location>
</feature>
<dbReference type="InterPro" id="IPR005467">
    <property type="entry name" value="His_kinase_dom"/>
</dbReference>